<dbReference type="Proteomes" id="UP001597510">
    <property type="component" value="Unassembled WGS sequence"/>
</dbReference>
<evidence type="ECO:0000313" key="2">
    <source>
        <dbReference type="EMBL" id="MFD2522972.1"/>
    </source>
</evidence>
<dbReference type="RefSeq" id="WP_340240649.1">
    <property type="nucleotide sequence ID" value="NZ_JBBEWC010000023.1"/>
</dbReference>
<name>A0ABW5JD53_9BACT</name>
<gene>
    <name evidence="2" type="ORF">ACFSR2_18900</name>
</gene>
<dbReference type="InterPro" id="IPR001296">
    <property type="entry name" value="Glyco_trans_1"/>
</dbReference>
<evidence type="ECO:0000313" key="3">
    <source>
        <dbReference type="Proteomes" id="UP001597510"/>
    </source>
</evidence>
<accession>A0ABW5JD53</accession>
<dbReference type="Gene3D" id="3.40.50.2000">
    <property type="entry name" value="Glycogen Phosphorylase B"/>
    <property type="match status" value="2"/>
</dbReference>
<dbReference type="PANTHER" id="PTHR12526">
    <property type="entry name" value="GLYCOSYLTRANSFERASE"/>
    <property type="match status" value="1"/>
</dbReference>
<keyword evidence="2" id="KW-0808">Transferase</keyword>
<organism evidence="2 3">
    <name type="scientific">Emticicia soli</name>
    <dbReference type="NCBI Taxonomy" id="2027878"/>
    <lineage>
        <taxon>Bacteria</taxon>
        <taxon>Pseudomonadati</taxon>
        <taxon>Bacteroidota</taxon>
        <taxon>Cytophagia</taxon>
        <taxon>Cytophagales</taxon>
        <taxon>Leadbetterellaceae</taxon>
        <taxon>Emticicia</taxon>
    </lineage>
</organism>
<dbReference type="PANTHER" id="PTHR12526:SF595">
    <property type="entry name" value="BLL5217 PROTEIN"/>
    <property type="match status" value="1"/>
</dbReference>
<dbReference type="EMBL" id="JBHULC010000027">
    <property type="protein sequence ID" value="MFD2522972.1"/>
    <property type="molecule type" value="Genomic_DNA"/>
</dbReference>
<keyword evidence="3" id="KW-1185">Reference proteome</keyword>
<feature type="domain" description="Glycosyl transferase family 1" evidence="1">
    <location>
        <begin position="189"/>
        <end position="269"/>
    </location>
</feature>
<evidence type="ECO:0000259" key="1">
    <source>
        <dbReference type="Pfam" id="PF00534"/>
    </source>
</evidence>
<dbReference type="SUPFAM" id="SSF53756">
    <property type="entry name" value="UDP-Glycosyltransferase/glycogen phosphorylase"/>
    <property type="match status" value="1"/>
</dbReference>
<proteinExistence type="predicted"/>
<dbReference type="GO" id="GO:0016757">
    <property type="term" value="F:glycosyltransferase activity"/>
    <property type="evidence" value="ECO:0007669"/>
    <property type="project" value="UniProtKB-KW"/>
</dbReference>
<dbReference type="EC" id="2.4.-.-" evidence="2"/>
<keyword evidence="2" id="KW-0328">Glycosyltransferase</keyword>
<sequence length="326" mass="36727">MHILIVSNSVLPVSNYGGIERILWWMGRELHQLGHKVTFLAPAGTSNAFARVIPLNTNQPIELQIPNDVDIVHLFDKPKEAMPKPYVVVNHGNINDFEELDSNTIFVSRNHAERYQSTAYVYNGIHLPDYGTPSFTHKRTHLHFLAKAAWRVKNVKGAIDIARQTHNKLAVLGGTRLNIKMGFRFTPYPSISFYGMVGGEKKNHLLSQSKGLLFPVLWHEPFGIAIIESLYLGSPVFGTPYGALPELVNEEVGFLSDKKSELVAQVNDLGRFSNKRCSEYVADNFTMRQTTLGYLKYYEKVLNGQAINATPPKLLAQAPKFLPFYE</sequence>
<comment type="caution">
    <text evidence="2">The sequence shown here is derived from an EMBL/GenBank/DDBJ whole genome shotgun (WGS) entry which is preliminary data.</text>
</comment>
<dbReference type="Pfam" id="PF00534">
    <property type="entry name" value="Glycos_transf_1"/>
    <property type="match status" value="1"/>
</dbReference>
<reference evidence="3" key="1">
    <citation type="journal article" date="2019" name="Int. J. Syst. Evol. Microbiol.">
        <title>The Global Catalogue of Microorganisms (GCM) 10K type strain sequencing project: providing services to taxonomists for standard genome sequencing and annotation.</title>
        <authorList>
            <consortium name="The Broad Institute Genomics Platform"/>
            <consortium name="The Broad Institute Genome Sequencing Center for Infectious Disease"/>
            <person name="Wu L."/>
            <person name="Ma J."/>
        </authorList>
    </citation>
    <scope>NUCLEOTIDE SEQUENCE [LARGE SCALE GENOMIC DNA]</scope>
    <source>
        <strain evidence="3">KCTC 52344</strain>
    </source>
</reference>
<protein>
    <submittedName>
        <fullName evidence="2">Glycosyltransferase</fullName>
        <ecNumber evidence="2">2.4.-.-</ecNumber>
    </submittedName>
</protein>